<name>A0A371IHA3_MUCPR</name>
<proteinExistence type="predicted"/>
<keyword evidence="2" id="KW-1185">Reference proteome</keyword>
<evidence type="ECO:0000313" key="1">
    <source>
        <dbReference type="EMBL" id="RDY14410.1"/>
    </source>
</evidence>
<gene>
    <name evidence="1" type="ORF">CR513_00514</name>
</gene>
<dbReference type="EMBL" id="QJKJ01000076">
    <property type="protein sequence ID" value="RDY14410.1"/>
    <property type="molecule type" value="Genomic_DNA"/>
</dbReference>
<sequence>MEDETSGKGSTLILGRPFLMTAKTKIDVHAGMLSMEFSDTLVHNEAPTEDHSLFGIDLIDELVEEYFQLDSSSEDMEDFAENIDITSCLGFITEEADYEEEHDLPNFEDSNDDIADLDFEAKLLEVIVQVCNHENLECVNNAEVKVVETRKPSPAQLATIFTAKGESATEG</sequence>
<accession>A0A371IHA3</accession>
<comment type="caution">
    <text evidence="1">The sequence shown here is derived from an EMBL/GenBank/DDBJ whole genome shotgun (WGS) entry which is preliminary data.</text>
</comment>
<evidence type="ECO:0000313" key="2">
    <source>
        <dbReference type="Proteomes" id="UP000257109"/>
    </source>
</evidence>
<feature type="non-terminal residue" evidence="1">
    <location>
        <position position="1"/>
    </location>
</feature>
<dbReference type="Proteomes" id="UP000257109">
    <property type="component" value="Unassembled WGS sequence"/>
</dbReference>
<organism evidence="1 2">
    <name type="scientific">Mucuna pruriens</name>
    <name type="common">Velvet bean</name>
    <name type="synonym">Dolichos pruriens</name>
    <dbReference type="NCBI Taxonomy" id="157652"/>
    <lineage>
        <taxon>Eukaryota</taxon>
        <taxon>Viridiplantae</taxon>
        <taxon>Streptophyta</taxon>
        <taxon>Embryophyta</taxon>
        <taxon>Tracheophyta</taxon>
        <taxon>Spermatophyta</taxon>
        <taxon>Magnoliopsida</taxon>
        <taxon>eudicotyledons</taxon>
        <taxon>Gunneridae</taxon>
        <taxon>Pentapetalae</taxon>
        <taxon>rosids</taxon>
        <taxon>fabids</taxon>
        <taxon>Fabales</taxon>
        <taxon>Fabaceae</taxon>
        <taxon>Papilionoideae</taxon>
        <taxon>50 kb inversion clade</taxon>
        <taxon>NPAAA clade</taxon>
        <taxon>indigoferoid/millettioid clade</taxon>
        <taxon>Phaseoleae</taxon>
        <taxon>Mucuna</taxon>
    </lineage>
</organism>
<dbReference type="AlphaFoldDB" id="A0A371IHA3"/>
<protein>
    <submittedName>
        <fullName evidence="1">Uncharacterized protein</fullName>
    </submittedName>
</protein>
<reference evidence="1" key="1">
    <citation type="submission" date="2018-05" db="EMBL/GenBank/DDBJ databases">
        <title>Draft genome of Mucuna pruriens seed.</title>
        <authorList>
            <person name="Nnadi N.E."/>
            <person name="Vos R."/>
            <person name="Hasami M.H."/>
            <person name="Devisetty U.K."/>
            <person name="Aguiy J.C."/>
        </authorList>
    </citation>
    <scope>NUCLEOTIDE SEQUENCE [LARGE SCALE GENOMIC DNA]</scope>
    <source>
        <strain evidence="1">JCA_2017</strain>
    </source>
</reference>